<reference evidence="1 2" key="1">
    <citation type="submission" date="2019-06" db="EMBL/GenBank/DDBJ databases">
        <authorList>
            <person name="Livingstone P."/>
            <person name="Whitworth D."/>
        </authorList>
    </citation>
    <scope>NUCLEOTIDE SEQUENCE [LARGE SCALE GENOMIC DNA]</scope>
    <source>
        <strain evidence="1 2">AM401</strain>
    </source>
</reference>
<dbReference type="EMBL" id="VIFM01000005">
    <property type="protein sequence ID" value="TQF17602.1"/>
    <property type="molecule type" value="Genomic_DNA"/>
</dbReference>
<keyword evidence="2" id="KW-1185">Reference proteome</keyword>
<gene>
    <name evidence="1" type="ORF">FJV41_02075</name>
</gene>
<dbReference type="RefSeq" id="WP_141640687.1">
    <property type="nucleotide sequence ID" value="NZ_VIFM01000005.1"/>
</dbReference>
<sequence>MPLRSWHRTVGITATLALCACGGPDESDRYLLDFVYSSNTIRMTSDNTFELAPDSFVSSDDLFFTVETLTYRLADLRMDLSPAVRCEDYEEVLSPEMSCSNSVRRPGSDPLLDPTEDLPGVLHLPGPVEVGTGKRLSAGGKQVFIPRVSYPAIDTRWVPGTPEHPSFQLRARFTYQGNPHVLEFAFQSDESMRFEYRGVPLGLPEEFSEHPAAFGGNLEMDHWLEDIDISGCLATGDLTLDGNVLRLETGRGACAEAATKMRSSIQWSGDLFTGLRP</sequence>
<organism evidence="1 2">
    <name type="scientific">Myxococcus llanfairpwllgwyngyllgogerychwyrndrobwllllantysiliogogogochensis</name>
    <dbReference type="NCBI Taxonomy" id="2590453"/>
    <lineage>
        <taxon>Bacteria</taxon>
        <taxon>Pseudomonadati</taxon>
        <taxon>Myxococcota</taxon>
        <taxon>Myxococcia</taxon>
        <taxon>Myxococcales</taxon>
        <taxon>Cystobacterineae</taxon>
        <taxon>Myxococcaceae</taxon>
        <taxon>Myxococcus</taxon>
    </lineage>
</organism>
<name>A0A540X8Q4_9BACT</name>
<evidence type="ECO:0000313" key="1">
    <source>
        <dbReference type="EMBL" id="TQF17602.1"/>
    </source>
</evidence>
<protein>
    <recommendedName>
        <fullName evidence="3">Lipoprotein</fullName>
    </recommendedName>
</protein>
<comment type="caution">
    <text evidence="1">The sequence shown here is derived from an EMBL/GenBank/DDBJ whole genome shotgun (WGS) entry which is preliminary data.</text>
</comment>
<dbReference type="AlphaFoldDB" id="A0A540X8Q4"/>
<evidence type="ECO:0000313" key="2">
    <source>
        <dbReference type="Proteomes" id="UP000315369"/>
    </source>
</evidence>
<evidence type="ECO:0008006" key="3">
    <source>
        <dbReference type="Google" id="ProtNLM"/>
    </source>
</evidence>
<dbReference type="PROSITE" id="PS51257">
    <property type="entry name" value="PROKAR_LIPOPROTEIN"/>
    <property type="match status" value="1"/>
</dbReference>
<accession>A0A540X8Q4</accession>
<dbReference type="Proteomes" id="UP000315369">
    <property type="component" value="Unassembled WGS sequence"/>
</dbReference>
<proteinExistence type="predicted"/>
<dbReference type="OrthoDB" id="5499074at2"/>